<keyword evidence="3" id="KW-0560">Oxidoreductase</keyword>
<name>A0A4R0RT31_9APHY</name>
<dbReference type="PANTHER" id="PTHR43401">
    <property type="entry name" value="L-THREONINE 3-DEHYDROGENASE"/>
    <property type="match status" value="1"/>
</dbReference>
<dbReference type="CDD" id="cd08234">
    <property type="entry name" value="threonine_DH_like"/>
    <property type="match status" value="1"/>
</dbReference>
<dbReference type="SUPFAM" id="SSF50129">
    <property type="entry name" value="GroES-like"/>
    <property type="match status" value="1"/>
</dbReference>
<evidence type="ECO:0000259" key="5">
    <source>
        <dbReference type="Pfam" id="PF00107"/>
    </source>
</evidence>
<dbReference type="GO" id="GO:0016740">
    <property type="term" value="F:transferase activity"/>
    <property type="evidence" value="ECO:0007669"/>
    <property type="project" value="UniProtKB-KW"/>
</dbReference>
<evidence type="ECO:0000256" key="2">
    <source>
        <dbReference type="ARBA" id="ARBA00022833"/>
    </source>
</evidence>
<protein>
    <submittedName>
        <fullName evidence="7">N-terminal acetyltransferase A complex catalytic subunit ard1</fullName>
    </submittedName>
</protein>
<keyword evidence="2 4" id="KW-0862">Zinc</keyword>
<dbReference type="GO" id="GO:0008270">
    <property type="term" value="F:zinc ion binding"/>
    <property type="evidence" value="ECO:0007669"/>
    <property type="project" value="InterPro"/>
</dbReference>
<dbReference type="Gene3D" id="3.40.50.720">
    <property type="entry name" value="NAD(P)-binding Rossmann-like Domain"/>
    <property type="match status" value="1"/>
</dbReference>
<dbReference type="Proteomes" id="UP000292702">
    <property type="component" value="Unassembled WGS sequence"/>
</dbReference>
<dbReference type="OrthoDB" id="5363962at2759"/>
<dbReference type="PANTHER" id="PTHR43401:SF2">
    <property type="entry name" value="L-THREONINE 3-DEHYDROGENASE"/>
    <property type="match status" value="1"/>
</dbReference>
<proteinExistence type="inferred from homology"/>
<reference evidence="7 8" key="1">
    <citation type="submission" date="2018-11" db="EMBL/GenBank/DDBJ databases">
        <title>Genome assembly of Steccherinum ochraceum LE-BIN_3174, the white-rot fungus of the Steccherinaceae family (The Residual Polyporoid clade, Polyporales, Basidiomycota).</title>
        <authorList>
            <person name="Fedorova T.V."/>
            <person name="Glazunova O.A."/>
            <person name="Landesman E.O."/>
            <person name="Moiseenko K.V."/>
            <person name="Psurtseva N.V."/>
            <person name="Savinova O.S."/>
            <person name="Shakhova N.V."/>
            <person name="Tyazhelova T.V."/>
            <person name="Vasina D.V."/>
        </authorList>
    </citation>
    <scope>NUCLEOTIDE SEQUENCE [LARGE SCALE GENOMIC DNA]</scope>
    <source>
        <strain evidence="7 8">LE-BIN_3174</strain>
    </source>
</reference>
<comment type="similarity">
    <text evidence="4">Belongs to the zinc-containing alcohol dehydrogenase family.</text>
</comment>
<dbReference type="Pfam" id="PF00107">
    <property type="entry name" value="ADH_zinc_N"/>
    <property type="match status" value="1"/>
</dbReference>
<evidence type="ECO:0000256" key="4">
    <source>
        <dbReference type="RuleBase" id="RU361277"/>
    </source>
</evidence>
<sequence>MAADRGTMNALYYHKPRDFEIRQVPIPQIGDDEVLLKVSYCGVCGTDSHVHSGEFITQFPLIPGHEVVGTVAEIGKDVTGFEKGDRVVGDPSILCGSCFYCRRGQILLCENYHGLGVTLPGGFAEYCAFQAKKLFKIYNLTDQEATLIEPAACAIHGLDKLAPPVGVEALVIGAGPTGLILAQLLKMNGAMNVVIAANKGIKTEVAKQLEAGHKYVELDRDSEEKADAQWEQLKREHPYGFDVVVEATGSEKIANMAINYVRRGGTLMVYGVYDNSALVHWPPSKIFGDEINIIGSFAQTHCFPRAVQYLDNGIIKVKGLITDIVPLSEYQSALDKMKSRNTVKIAIKP</sequence>
<dbReference type="SUPFAM" id="SSF51735">
    <property type="entry name" value="NAD(P)-binding Rossmann-fold domains"/>
    <property type="match status" value="1"/>
</dbReference>
<dbReference type="Gene3D" id="3.90.180.10">
    <property type="entry name" value="Medium-chain alcohol dehydrogenases, catalytic domain"/>
    <property type="match status" value="1"/>
</dbReference>
<dbReference type="InterPro" id="IPR050129">
    <property type="entry name" value="Zn_alcohol_dh"/>
</dbReference>
<dbReference type="PROSITE" id="PS00059">
    <property type="entry name" value="ADH_ZINC"/>
    <property type="match status" value="1"/>
</dbReference>
<dbReference type="InterPro" id="IPR002328">
    <property type="entry name" value="ADH_Zn_CS"/>
</dbReference>
<evidence type="ECO:0000313" key="7">
    <source>
        <dbReference type="EMBL" id="TCD68689.1"/>
    </source>
</evidence>
<dbReference type="InterPro" id="IPR011032">
    <property type="entry name" value="GroES-like_sf"/>
</dbReference>
<feature type="domain" description="Alcohol dehydrogenase-like C-terminal" evidence="5">
    <location>
        <begin position="176"/>
        <end position="310"/>
    </location>
</feature>
<dbReference type="STRING" id="92696.A0A4R0RT31"/>
<evidence type="ECO:0000259" key="6">
    <source>
        <dbReference type="Pfam" id="PF08240"/>
    </source>
</evidence>
<evidence type="ECO:0000313" key="8">
    <source>
        <dbReference type="Proteomes" id="UP000292702"/>
    </source>
</evidence>
<comment type="caution">
    <text evidence="7">The sequence shown here is derived from an EMBL/GenBank/DDBJ whole genome shotgun (WGS) entry which is preliminary data.</text>
</comment>
<gene>
    <name evidence="7" type="primary">ARD1_2</name>
    <name evidence="7" type="ORF">EIP91_009973</name>
</gene>
<dbReference type="InterPro" id="IPR013154">
    <property type="entry name" value="ADH-like_N"/>
</dbReference>
<feature type="domain" description="Alcohol dehydrogenase-like N-terminal" evidence="6">
    <location>
        <begin position="30"/>
        <end position="137"/>
    </location>
</feature>
<evidence type="ECO:0000256" key="1">
    <source>
        <dbReference type="ARBA" id="ARBA00022723"/>
    </source>
</evidence>
<keyword evidence="1 4" id="KW-0479">Metal-binding</keyword>
<dbReference type="InterPro" id="IPR036291">
    <property type="entry name" value="NAD(P)-bd_dom_sf"/>
</dbReference>
<accession>A0A4R0RT31</accession>
<dbReference type="GO" id="GO:0016491">
    <property type="term" value="F:oxidoreductase activity"/>
    <property type="evidence" value="ECO:0007669"/>
    <property type="project" value="UniProtKB-KW"/>
</dbReference>
<dbReference type="AlphaFoldDB" id="A0A4R0RT31"/>
<organism evidence="7 8">
    <name type="scientific">Steccherinum ochraceum</name>
    <dbReference type="NCBI Taxonomy" id="92696"/>
    <lineage>
        <taxon>Eukaryota</taxon>
        <taxon>Fungi</taxon>
        <taxon>Dikarya</taxon>
        <taxon>Basidiomycota</taxon>
        <taxon>Agaricomycotina</taxon>
        <taxon>Agaricomycetes</taxon>
        <taxon>Polyporales</taxon>
        <taxon>Steccherinaceae</taxon>
        <taxon>Steccherinum</taxon>
    </lineage>
</organism>
<dbReference type="EMBL" id="RWJN01000059">
    <property type="protein sequence ID" value="TCD68689.1"/>
    <property type="molecule type" value="Genomic_DNA"/>
</dbReference>
<dbReference type="InterPro" id="IPR013149">
    <property type="entry name" value="ADH-like_C"/>
</dbReference>
<comment type="cofactor">
    <cofactor evidence="4">
        <name>Zn(2+)</name>
        <dbReference type="ChEBI" id="CHEBI:29105"/>
    </cofactor>
</comment>
<evidence type="ECO:0000256" key="3">
    <source>
        <dbReference type="ARBA" id="ARBA00023002"/>
    </source>
</evidence>
<keyword evidence="8" id="KW-1185">Reference proteome</keyword>
<keyword evidence="7" id="KW-0808">Transferase</keyword>
<dbReference type="Pfam" id="PF08240">
    <property type="entry name" value="ADH_N"/>
    <property type="match status" value="1"/>
</dbReference>